<accession>A0A433RQ73</accession>
<dbReference type="EMBL" id="JTFC01000042">
    <property type="protein sequence ID" value="RUS52480.1"/>
    <property type="molecule type" value="Genomic_DNA"/>
</dbReference>
<dbReference type="Proteomes" id="UP000288623">
    <property type="component" value="Unassembled WGS sequence"/>
</dbReference>
<evidence type="ECO:0000313" key="2">
    <source>
        <dbReference type="Proteomes" id="UP000288623"/>
    </source>
</evidence>
<keyword evidence="2" id="KW-1185">Reference proteome</keyword>
<sequence>MNFEVFDLAFEQLFHATQQAGEDFKRIMEYESFCILEKYKQMIWQCREVFSFNYDLYLMHCTLHDEHTQKMLTVAMDVRLAQFIQLANDMHDAVAQWGQYVRFNNITLLMNEMLDTIDHSIVFLSDCFQEKGTI</sequence>
<dbReference type="AlphaFoldDB" id="A0A433RQ73"/>
<proteinExistence type="predicted"/>
<gene>
    <name evidence="1" type="ORF">QI30_17110</name>
</gene>
<name>A0A433RQ73_9BACL</name>
<organism evidence="1 2">
    <name type="scientific">Candidatus Kurthia intestinigallinarum</name>
    <dbReference type="NCBI Taxonomy" id="1562256"/>
    <lineage>
        <taxon>Bacteria</taxon>
        <taxon>Bacillati</taxon>
        <taxon>Bacillota</taxon>
        <taxon>Bacilli</taxon>
        <taxon>Bacillales</taxon>
        <taxon>Caryophanaceae</taxon>
        <taxon>Kurthia</taxon>
    </lineage>
</organism>
<dbReference type="RefSeq" id="WP_126991816.1">
    <property type="nucleotide sequence ID" value="NZ_JTFC01000042.1"/>
</dbReference>
<dbReference type="OrthoDB" id="9881993at2"/>
<comment type="caution">
    <text evidence="1">The sequence shown here is derived from an EMBL/GenBank/DDBJ whole genome shotgun (WGS) entry which is preliminary data.</text>
</comment>
<reference evidence="1 2" key="1">
    <citation type="submission" date="2014-11" db="EMBL/GenBank/DDBJ databases">
        <title>Genome sequence and analysis of novel Kurthia sp.</title>
        <authorList>
            <person name="Lawson J.N."/>
            <person name="Gonzalez J.E."/>
            <person name="Rinauldi L."/>
            <person name="Xuan Z."/>
            <person name="Firman A."/>
            <person name="Shaddox L."/>
            <person name="Trudeau A."/>
            <person name="Shah S."/>
            <person name="Reiman D."/>
        </authorList>
    </citation>
    <scope>NUCLEOTIDE SEQUENCE [LARGE SCALE GENOMIC DNA]</scope>
    <source>
        <strain evidence="1 2">3B1D</strain>
    </source>
</reference>
<protein>
    <submittedName>
        <fullName evidence="1">Uncharacterized protein</fullName>
    </submittedName>
</protein>
<evidence type="ECO:0000313" key="1">
    <source>
        <dbReference type="EMBL" id="RUS52480.1"/>
    </source>
</evidence>